<feature type="transmembrane region" description="Helical" evidence="1">
    <location>
        <begin position="305"/>
        <end position="324"/>
    </location>
</feature>
<dbReference type="InterPro" id="IPR029045">
    <property type="entry name" value="ClpP/crotonase-like_dom_sf"/>
</dbReference>
<evidence type="ECO:0000313" key="4">
    <source>
        <dbReference type="Proteomes" id="UP000268623"/>
    </source>
</evidence>
<dbReference type="Proteomes" id="UP000268623">
    <property type="component" value="Unassembled WGS sequence"/>
</dbReference>
<accession>A0A3M9XUZ2</accession>
<keyword evidence="1" id="KW-0812">Transmembrane</keyword>
<feature type="chain" id="PRO_5018108765" evidence="2">
    <location>
        <begin position="23"/>
        <end position="345"/>
    </location>
</feature>
<gene>
    <name evidence="3" type="ORF">D1O30_16085</name>
</gene>
<protein>
    <submittedName>
        <fullName evidence="3">Uncharacterized protein</fullName>
    </submittedName>
</protein>
<evidence type="ECO:0000256" key="2">
    <source>
        <dbReference type="SAM" id="SignalP"/>
    </source>
</evidence>
<dbReference type="AlphaFoldDB" id="A0A3M9XUZ2"/>
<proteinExistence type="predicted"/>
<comment type="caution">
    <text evidence="3">The sequence shown here is derived from an EMBL/GenBank/DDBJ whole genome shotgun (WGS) entry which is preliminary data.</text>
</comment>
<organism evidence="3 4">
    <name type="scientific">Methylocystis hirsuta</name>
    <dbReference type="NCBI Taxonomy" id="369798"/>
    <lineage>
        <taxon>Bacteria</taxon>
        <taxon>Pseudomonadati</taxon>
        <taxon>Pseudomonadota</taxon>
        <taxon>Alphaproteobacteria</taxon>
        <taxon>Hyphomicrobiales</taxon>
        <taxon>Methylocystaceae</taxon>
        <taxon>Methylocystis</taxon>
    </lineage>
</organism>
<dbReference type="SUPFAM" id="SSF52096">
    <property type="entry name" value="ClpP/crotonase"/>
    <property type="match status" value="1"/>
</dbReference>
<keyword evidence="4" id="KW-1185">Reference proteome</keyword>
<dbReference type="EMBL" id="QWDD01000001">
    <property type="protein sequence ID" value="RNJ50878.1"/>
    <property type="molecule type" value="Genomic_DNA"/>
</dbReference>
<dbReference type="RefSeq" id="WP_123176784.1">
    <property type="nucleotide sequence ID" value="NZ_QWDD01000001.1"/>
</dbReference>
<name>A0A3M9XUZ2_9HYPH</name>
<keyword evidence="2" id="KW-0732">Signal</keyword>
<evidence type="ECO:0000256" key="1">
    <source>
        <dbReference type="SAM" id="Phobius"/>
    </source>
</evidence>
<feature type="signal peptide" evidence="2">
    <location>
        <begin position="1"/>
        <end position="22"/>
    </location>
</feature>
<sequence>MFKWNTLILALGLALIVSNAAARPKAPDFGPPMRVLIVRGAGPDCPSNCPEWISLEGAFVKETPALFRKALEQVGARKPQVLVSSGGGMVDAAMEMGRLLRTKGLEVSVARTLVEPPAENTAPKKTSQSAVAVLEGGRPSVSGAYCASACPLLLAAGKARHVALYARVGLHKMIVPEHDETQHVRYFKTRTLMLGDQVISKETRVVDEQDLVTHIGRHSTSEKDYRKVAAYLDEMGLPSAKVVEFMHKASPDGMVWMSRQGLADTLLATDAQTPEAALGLAPKVVAPAPAIEASTASDFRFPLTIGQLGALGVIALAMFAAMLISFRRGGWPGGADQRRDPPPLS</sequence>
<dbReference type="OrthoDB" id="5936191at2"/>
<evidence type="ECO:0000313" key="3">
    <source>
        <dbReference type="EMBL" id="RNJ50878.1"/>
    </source>
</evidence>
<keyword evidence="1" id="KW-0472">Membrane</keyword>
<reference evidence="3 4" key="1">
    <citation type="submission" date="2018-08" db="EMBL/GenBank/DDBJ databases">
        <title>Genome sequence of Methylocystis hirsuta CSC1, a methanotroph able to accumulate PHAs.</title>
        <authorList>
            <person name="Bordel S."/>
            <person name="Rodriguez E."/>
            <person name="Gancedo J."/>
            <person name="Munoz R."/>
        </authorList>
    </citation>
    <scope>NUCLEOTIDE SEQUENCE [LARGE SCALE GENOMIC DNA]</scope>
    <source>
        <strain evidence="3 4">CSC1</strain>
    </source>
</reference>
<dbReference type="Gene3D" id="3.90.226.10">
    <property type="entry name" value="2-enoyl-CoA Hydratase, Chain A, domain 1"/>
    <property type="match status" value="1"/>
</dbReference>
<keyword evidence="1" id="KW-1133">Transmembrane helix</keyword>